<sequence length="50" mass="5437">MPIENIQDVLGHSSPTITKTIYVDVSRRVQRGAVDKLGHLFEDEGGGQDG</sequence>
<dbReference type="GO" id="GO:0006310">
    <property type="term" value="P:DNA recombination"/>
    <property type="evidence" value="ECO:0007669"/>
    <property type="project" value="UniProtKB-KW"/>
</dbReference>
<comment type="caution">
    <text evidence="2">The sequence shown here is derived from an EMBL/GenBank/DDBJ whole genome shotgun (WGS) entry which is preliminary data.</text>
</comment>
<reference evidence="2" key="1">
    <citation type="submission" date="2021-01" db="EMBL/GenBank/DDBJ databases">
        <title>Whole genome shotgun sequence of Actinocatenispora rupis NBRC 107355.</title>
        <authorList>
            <person name="Komaki H."/>
            <person name="Tamura T."/>
        </authorList>
    </citation>
    <scope>NUCLEOTIDE SEQUENCE</scope>
    <source>
        <strain evidence="2">NBRC 107355</strain>
    </source>
</reference>
<dbReference type="InterPro" id="IPR013762">
    <property type="entry name" value="Integrase-like_cat_sf"/>
</dbReference>
<keyword evidence="1" id="KW-0233">DNA recombination</keyword>
<evidence type="ECO:0000313" key="3">
    <source>
        <dbReference type="Proteomes" id="UP000612808"/>
    </source>
</evidence>
<evidence type="ECO:0008006" key="4">
    <source>
        <dbReference type="Google" id="ProtNLM"/>
    </source>
</evidence>
<dbReference type="Gene3D" id="1.10.443.10">
    <property type="entry name" value="Intergrase catalytic core"/>
    <property type="match status" value="1"/>
</dbReference>
<dbReference type="GO" id="GO:0015074">
    <property type="term" value="P:DNA integration"/>
    <property type="evidence" value="ECO:0007669"/>
    <property type="project" value="InterPro"/>
</dbReference>
<dbReference type="SUPFAM" id="SSF56349">
    <property type="entry name" value="DNA breaking-rejoining enzymes"/>
    <property type="match status" value="1"/>
</dbReference>
<dbReference type="AlphaFoldDB" id="A0A8J3NFJ2"/>
<keyword evidence="3" id="KW-1185">Reference proteome</keyword>
<dbReference type="GO" id="GO:0003677">
    <property type="term" value="F:DNA binding"/>
    <property type="evidence" value="ECO:0007669"/>
    <property type="project" value="InterPro"/>
</dbReference>
<proteinExistence type="predicted"/>
<gene>
    <name evidence="2" type="ORF">Aru02nite_58340</name>
</gene>
<protein>
    <recommendedName>
        <fullName evidence="4">Phage integrase family protein</fullName>
    </recommendedName>
</protein>
<accession>A0A8J3NFJ2</accession>
<organism evidence="2 3">
    <name type="scientific">Actinocatenispora rupis</name>
    <dbReference type="NCBI Taxonomy" id="519421"/>
    <lineage>
        <taxon>Bacteria</taxon>
        <taxon>Bacillati</taxon>
        <taxon>Actinomycetota</taxon>
        <taxon>Actinomycetes</taxon>
        <taxon>Micromonosporales</taxon>
        <taxon>Micromonosporaceae</taxon>
        <taxon>Actinocatenispora</taxon>
    </lineage>
</organism>
<evidence type="ECO:0000256" key="1">
    <source>
        <dbReference type="ARBA" id="ARBA00023172"/>
    </source>
</evidence>
<dbReference type="InterPro" id="IPR011010">
    <property type="entry name" value="DNA_brk_join_enz"/>
</dbReference>
<dbReference type="Proteomes" id="UP000612808">
    <property type="component" value="Unassembled WGS sequence"/>
</dbReference>
<name>A0A8J3NFJ2_9ACTN</name>
<evidence type="ECO:0000313" key="2">
    <source>
        <dbReference type="EMBL" id="GID14945.1"/>
    </source>
</evidence>
<dbReference type="EMBL" id="BOMB01000035">
    <property type="protein sequence ID" value="GID14945.1"/>
    <property type="molecule type" value="Genomic_DNA"/>
</dbReference>